<sequence>MTAVVLKPHLLAETYDICFEKLYLFSLQQRESIFENALRTALTSKLAFCRFVYSLRCNCTLWFSQYDVKLNYDGMPFLIDGKCLNLIQPFLKFAYKVSFFRVKFGTAGEDDFMKRLEDVVDLRHMIMHDHTIGIEVQKKMVNVFAKLTIFDVDVGTFVTLLDETDVPFPNLEHLKLYLNPESIDTIVTTSDRFPVLECLEVHLQTLYETLTDLRFAENPFPTVKNLSINVYDFSALNSPVEFNFEFCKNWLKSFSSLKKAEVSIKKYIFHVPNDDHERKQHLQSAFRSTDYGVDLDLIFKIESLNSDYQWQYRLPFRK</sequence>
<proteinExistence type="predicted"/>
<dbReference type="Proteomes" id="UP000492821">
    <property type="component" value="Unassembled WGS sequence"/>
</dbReference>
<accession>A0A7E4ZY94</accession>
<evidence type="ECO:0000313" key="1">
    <source>
        <dbReference type="Proteomes" id="UP000492821"/>
    </source>
</evidence>
<keyword evidence="1" id="KW-1185">Reference proteome</keyword>
<dbReference type="AlphaFoldDB" id="A0A7E4ZY94"/>
<reference evidence="1" key="1">
    <citation type="journal article" date="2013" name="Genetics">
        <title>The draft genome and transcriptome of Panagrellus redivivus are shaped by the harsh demands of a free-living lifestyle.</title>
        <authorList>
            <person name="Srinivasan J."/>
            <person name="Dillman A.R."/>
            <person name="Macchietto M.G."/>
            <person name="Heikkinen L."/>
            <person name="Lakso M."/>
            <person name="Fracchia K.M."/>
            <person name="Antoshechkin I."/>
            <person name="Mortazavi A."/>
            <person name="Wong G."/>
            <person name="Sternberg P.W."/>
        </authorList>
    </citation>
    <scope>NUCLEOTIDE SEQUENCE [LARGE SCALE GENOMIC DNA]</scope>
    <source>
        <strain evidence="1">MT8872</strain>
    </source>
</reference>
<evidence type="ECO:0000313" key="2">
    <source>
        <dbReference type="WBParaSite" id="Pan_g2681.t1"/>
    </source>
</evidence>
<name>A0A7E4ZY94_PANRE</name>
<dbReference type="WBParaSite" id="Pan_g2681.t1">
    <property type="protein sequence ID" value="Pan_g2681.t1"/>
    <property type="gene ID" value="Pan_g2681"/>
</dbReference>
<organism evidence="1 2">
    <name type="scientific">Panagrellus redivivus</name>
    <name type="common">Microworm</name>
    <dbReference type="NCBI Taxonomy" id="6233"/>
    <lineage>
        <taxon>Eukaryota</taxon>
        <taxon>Metazoa</taxon>
        <taxon>Ecdysozoa</taxon>
        <taxon>Nematoda</taxon>
        <taxon>Chromadorea</taxon>
        <taxon>Rhabditida</taxon>
        <taxon>Tylenchina</taxon>
        <taxon>Panagrolaimomorpha</taxon>
        <taxon>Panagrolaimoidea</taxon>
        <taxon>Panagrolaimidae</taxon>
        <taxon>Panagrellus</taxon>
    </lineage>
</organism>
<reference evidence="2" key="2">
    <citation type="submission" date="2020-10" db="UniProtKB">
        <authorList>
            <consortium name="WormBaseParasite"/>
        </authorList>
    </citation>
    <scope>IDENTIFICATION</scope>
</reference>
<protein>
    <submittedName>
        <fullName evidence="2">FTH domain-containing protein</fullName>
    </submittedName>
</protein>